<reference evidence="2" key="2">
    <citation type="submission" date="2015-07" db="EMBL/GenBank/DDBJ databases">
        <title>Contrasting host-pathogen interactions and genome evolution in two generalist and specialist microsporidian pathogens of mosquitoes.</title>
        <authorList>
            <consortium name="The Broad Institute Genomics Platform"/>
            <consortium name="The Broad Institute Genome Sequencing Center for Infectious Disease"/>
            <person name="Cuomo C.A."/>
            <person name="Sanscrainte N.D."/>
            <person name="Goldberg J.M."/>
            <person name="Heiman D."/>
            <person name="Young S."/>
            <person name="Zeng Q."/>
            <person name="Becnel J.J."/>
            <person name="Birren B.W."/>
        </authorList>
    </citation>
    <scope>NUCLEOTIDE SEQUENCE [LARGE SCALE GENOMIC DNA]</scope>
    <source>
        <strain evidence="2">USNM 41457</strain>
    </source>
</reference>
<name>J9DRJ3_EDHAE</name>
<dbReference type="EMBL" id="AFBI03000008">
    <property type="protein sequence ID" value="EJW05185.1"/>
    <property type="molecule type" value="Genomic_DNA"/>
</dbReference>
<dbReference type="Proteomes" id="UP000003163">
    <property type="component" value="Unassembled WGS sequence"/>
</dbReference>
<reference evidence="1 2" key="1">
    <citation type="submission" date="2011-08" db="EMBL/GenBank/DDBJ databases">
        <authorList>
            <person name="Liu Z.J."/>
            <person name="Shi F.L."/>
            <person name="Lu J.Q."/>
            <person name="Li M."/>
            <person name="Wang Z.L."/>
        </authorList>
    </citation>
    <scope>NUCLEOTIDE SEQUENCE [LARGE SCALE GENOMIC DNA]</scope>
    <source>
        <strain evidence="1 2">USNM 41457</strain>
    </source>
</reference>
<dbReference type="VEuPathDB" id="MicrosporidiaDB:EDEG_00717"/>
<dbReference type="AlphaFoldDB" id="J9DRJ3"/>
<keyword evidence="2" id="KW-1185">Reference proteome</keyword>
<evidence type="ECO:0000313" key="1">
    <source>
        <dbReference type="EMBL" id="EJW05185.1"/>
    </source>
</evidence>
<dbReference type="HOGENOM" id="CLU_2291642_0_0_1"/>
<evidence type="ECO:0000313" key="2">
    <source>
        <dbReference type="Proteomes" id="UP000003163"/>
    </source>
</evidence>
<accession>J9DRJ3</accession>
<gene>
    <name evidence="1" type="ORF">EDEG_00717</name>
</gene>
<proteinExistence type="predicted"/>
<comment type="caution">
    <text evidence="1">The sequence shown here is derived from an EMBL/GenBank/DDBJ whole genome shotgun (WGS) entry which is preliminary data.</text>
</comment>
<sequence length="101" mass="11359">MKREPESRFWSCKYRLRISTATTNRRTSHGGLLAHRVAKSGLETSRSLSTKQFCERHSQMGTAPTVNSIWQLLGKLMVGKTVIAYASAISGWLVTNRHDLP</sequence>
<dbReference type="InParanoid" id="J9DRJ3"/>
<organism evidence="1 2">
    <name type="scientific">Edhazardia aedis (strain USNM 41457)</name>
    <name type="common">Microsporidian parasite</name>
    <dbReference type="NCBI Taxonomy" id="1003232"/>
    <lineage>
        <taxon>Eukaryota</taxon>
        <taxon>Fungi</taxon>
        <taxon>Fungi incertae sedis</taxon>
        <taxon>Microsporidia</taxon>
        <taxon>Edhazardia</taxon>
    </lineage>
</organism>
<protein>
    <submittedName>
        <fullName evidence="1">Uncharacterized protein</fullName>
    </submittedName>
</protein>